<dbReference type="EMBL" id="UOGB01000087">
    <property type="protein sequence ID" value="VAX17429.1"/>
    <property type="molecule type" value="Genomic_DNA"/>
</dbReference>
<feature type="compositionally biased region" description="Low complexity" evidence="7">
    <location>
        <begin position="62"/>
        <end position="107"/>
    </location>
</feature>
<keyword evidence="3" id="KW-0479">Metal-binding</keyword>
<evidence type="ECO:0000256" key="5">
    <source>
        <dbReference type="ARBA" id="ARBA00022833"/>
    </source>
</evidence>
<comment type="cofactor">
    <cofactor evidence="1">
        <name>Zn(2+)</name>
        <dbReference type="ChEBI" id="CHEBI:29105"/>
    </cofactor>
</comment>
<proteinExistence type="predicted"/>
<dbReference type="InterPro" id="IPR001915">
    <property type="entry name" value="Peptidase_M48"/>
</dbReference>
<dbReference type="PANTHER" id="PTHR22726:SF1">
    <property type="entry name" value="METALLOENDOPEPTIDASE OMA1, MITOCHONDRIAL"/>
    <property type="match status" value="1"/>
</dbReference>
<evidence type="ECO:0000256" key="7">
    <source>
        <dbReference type="SAM" id="MobiDB-lite"/>
    </source>
</evidence>
<keyword evidence="6" id="KW-0482">Metalloprotease</keyword>
<sequence length="388" mass="42833">MKKYITIFALTITSLVWVQSCRTIDSKSVGDFVESVSRNVNDVIDDVQGRGEQSRRAKTALNNQNNPNNQNNQNNPNYQNNQNNPNYQNNQNNPNYQNNQAPNQNANDSGLIGIAEKFGIDRQTVKIAKTAVGLAQALQPIGLNEELTIGGSLALEVVYKFGGMYKNPVLQNYVNLVGKSLAEVSDRPDIEYHFAVLNTDHPNGFATPGGYIFVSVGLLRILTSEAQLAGVLGHEIAHITEKHALKTLRRGKILSGMSSLTMAAMNKDEGMFNKVVLAASNTLFTHGLDKDLEFEADKLGMEYAYRMGYQPTGLQEFIEILSKSDSGETSIYFSTHPSFADRLLGLSKLLPQYQGVGNYPVLATRYQSKIKGQLPKALRKQPKVIGQM</sequence>
<dbReference type="InterPro" id="IPR051156">
    <property type="entry name" value="Mito/Outer_Membr_Metalloprot"/>
</dbReference>
<dbReference type="GO" id="GO:0046872">
    <property type="term" value="F:metal ion binding"/>
    <property type="evidence" value="ECO:0007669"/>
    <property type="project" value="UniProtKB-KW"/>
</dbReference>
<evidence type="ECO:0000256" key="6">
    <source>
        <dbReference type="ARBA" id="ARBA00023049"/>
    </source>
</evidence>
<name>A0A3B1BH45_9ZZZZ</name>
<dbReference type="AlphaFoldDB" id="A0A3B1BH45"/>
<evidence type="ECO:0000313" key="9">
    <source>
        <dbReference type="EMBL" id="VAX17429.1"/>
    </source>
</evidence>
<evidence type="ECO:0000259" key="8">
    <source>
        <dbReference type="Pfam" id="PF01435"/>
    </source>
</evidence>
<evidence type="ECO:0000256" key="1">
    <source>
        <dbReference type="ARBA" id="ARBA00001947"/>
    </source>
</evidence>
<accession>A0A3B1BH45</accession>
<dbReference type="GO" id="GO:0051603">
    <property type="term" value="P:proteolysis involved in protein catabolic process"/>
    <property type="evidence" value="ECO:0007669"/>
    <property type="project" value="TreeGrafter"/>
</dbReference>
<organism evidence="9">
    <name type="scientific">hydrothermal vent metagenome</name>
    <dbReference type="NCBI Taxonomy" id="652676"/>
    <lineage>
        <taxon>unclassified sequences</taxon>
        <taxon>metagenomes</taxon>
        <taxon>ecological metagenomes</taxon>
    </lineage>
</organism>
<evidence type="ECO:0000256" key="3">
    <source>
        <dbReference type="ARBA" id="ARBA00022723"/>
    </source>
</evidence>
<dbReference type="Pfam" id="PF01435">
    <property type="entry name" value="Peptidase_M48"/>
    <property type="match status" value="1"/>
</dbReference>
<feature type="region of interest" description="Disordered" evidence="7">
    <location>
        <begin position="60"/>
        <end position="108"/>
    </location>
</feature>
<protein>
    <submittedName>
        <fullName evidence="9">Single-stranded DNA-binding protein</fullName>
    </submittedName>
</protein>
<evidence type="ECO:0000256" key="2">
    <source>
        <dbReference type="ARBA" id="ARBA00022670"/>
    </source>
</evidence>
<dbReference type="GO" id="GO:0004222">
    <property type="term" value="F:metalloendopeptidase activity"/>
    <property type="evidence" value="ECO:0007669"/>
    <property type="project" value="InterPro"/>
</dbReference>
<keyword evidence="2" id="KW-0645">Protease</keyword>
<keyword evidence="5" id="KW-0862">Zinc</keyword>
<dbReference type="GO" id="GO:0016020">
    <property type="term" value="C:membrane"/>
    <property type="evidence" value="ECO:0007669"/>
    <property type="project" value="TreeGrafter"/>
</dbReference>
<gene>
    <name evidence="9" type="ORF">MNBD_NITROSPINAE03-949</name>
</gene>
<dbReference type="PANTHER" id="PTHR22726">
    <property type="entry name" value="METALLOENDOPEPTIDASE OMA1"/>
    <property type="match status" value="1"/>
</dbReference>
<keyword evidence="9" id="KW-0238">DNA-binding</keyword>
<keyword evidence="4" id="KW-0378">Hydrolase</keyword>
<dbReference type="PROSITE" id="PS51257">
    <property type="entry name" value="PROKAR_LIPOPROTEIN"/>
    <property type="match status" value="1"/>
</dbReference>
<reference evidence="9" key="1">
    <citation type="submission" date="2018-06" db="EMBL/GenBank/DDBJ databases">
        <authorList>
            <person name="Zhirakovskaya E."/>
        </authorList>
    </citation>
    <scope>NUCLEOTIDE SEQUENCE</scope>
</reference>
<dbReference type="Gene3D" id="3.30.2010.10">
    <property type="entry name" value="Metalloproteases ('zincins'), catalytic domain"/>
    <property type="match status" value="1"/>
</dbReference>
<feature type="domain" description="Peptidase M48" evidence="8">
    <location>
        <begin position="171"/>
        <end position="348"/>
    </location>
</feature>
<dbReference type="GO" id="GO:0003677">
    <property type="term" value="F:DNA binding"/>
    <property type="evidence" value="ECO:0007669"/>
    <property type="project" value="UniProtKB-KW"/>
</dbReference>
<evidence type="ECO:0000256" key="4">
    <source>
        <dbReference type="ARBA" id="ARBA00022801"/>
    </source>
</evidence>